<comment type="subcellular location">
    <subcellularLocation>
        <location evidence="1">Membrane</location>
        <topology evidence="1">Multi-pass membrane protein</topology>
    </subcellularLocation>
</comment>
<dbReference type="InterPro" id="IPR011701">
    <property type="entry name" value="MFS"/>
</dbReference>
<dbReference type="SUPFAM" id="SSF103473">
    <property type="entry name" value="MFS general substrate transporter"/>
    <property type="match status" value="1"/>
</dbReference>
<feature type="transmembrane region" description="Helical" evidence="4">
    <location>
        <begin position="224"/>
        <end position="245"/>
    </location>
</feature>
<feature type="compositionally biased region" description="Polar residues" evidence="3">
    <location>
        <begin position="1"/>
        <end position="13"/>
    </location>
</feature>
<dbReference type="InterPro" id="IPR020846">
    <property type="entry name" value="MFS_dom"/>
</dbReference>
<evidence type="ECO:0000256" key="3">
    <source>
        <dbReference type="SAM" id="MobiDB-lite"/>
    </source>
</evidence>
<keyword evidence="4" id="KW-0472">Membrane</keyword>
<feature type="transmembrane region" description="Helical" evidence="4">
    <location>
        <begin position="289"/>
        <end position="311"/>
    </location>
</feature>
<evidence type="ECO:0000313" key="6">
    <source>
        <dbReference type="EMBL" id="KAG2219592.1"/>
    </source>
</evidence>
<feature type="transmembrane region" description="Helical" evidence="4">
    <location>
        <begin position="427"/>
        <end position="449"/>
    </location>
</feature>
<feature type="region of interest" description="Disordered" evidence="3">
    <location>
        <begin position="85"/>
        <end position="115"/>
    </location>
</feature>
<feature type="transmembrane region" description="Helical" evidence="4">
    <location>
        <begin position="402"/>
        <end position="421"/>
    </location>
</feature>
<sequence length="522" mass="56673">MGTTSSLRTTIGSENIKKDMDTISDDEKVSVEEENEISHQEQRQNNNDNDTSIIDPRLSTYLESAPFPGALGSLNEITRELSKQKSITAQQDNNNEEDEEKKTIGPDDNEEEKKPWEQVLETEGIRNPGWCSVAAAFLVNFAVFGNSFSWGNFQNLYLQEIFKDETNQLQIAFVGTLANSLLVSFGVFLTPVIQKLGFRGTMLIGTFLAPLALVLASYNTALWQLYLTQGILAGIGGAFVFSPSLTLPPQWFTKNRALACGIAVSGSGIGGVCLSPMTQHLIATLGYRMALRILAATIFGILLMATALARARYLPPPSSNGKGLGAFFDQSMMSIAFVLLSLFAFLVPFSYVTPFFLAPTFASYLGEDAAHGSTLVSILSGMNAICRISLGFFADRVGNMNTMFAATFLSGIFTMIVWQFSTTYAAFVAYCVLYGLTCGAFVSLFPVVAAEVVGVEQIQRAIGLTYGLSFFGNLVGTPIVGLLQSNNGWTSAIQFAGSMTVGASLIMLVLRFKMKPKLWAKQ</sequence>
<dbReference type="Gene3D" id="1.20.1250.20">
    <property type="entry name" value="MFS general substrate transporter like domains"/>
    <property type="match status" value="2"/>
</dbReference>
<feature type="transmembrane region" description="Helical" evidence="4">
    <location>
        <begin position="492"/>
        <end position="512"/>
    </location>
</feature>
<feature type="transmembrane region" description="Helical" evidence="4">
    <location>
        <begin position="332"/>
        <end position="357"/>
    </location>
</feature>
<dbReference type="CDD" id="cd17352">
    <property type="entry name" value="MFS_MCT_SLC16"/>
    <property type="match status" value="1"/>
</dbReference>
<dbReference type="EMBL" id="JAEPRB010000172">
    <property type="protein sequence ID" value="KAG2219592.1"/>
    <property type="molecule type" value="Genomic_DNA"/>
</dbReference>
<dbReference type="AlphaFoldDB" id="A0A8H7VHZ2"/>
<name>A0A8H7VHZ2_9FUNG</name>
<feature type="domain" description="Major facilitator superfamily (MFS) profile" evidence="5">
    <location>
        <begin position="336"/>
        <end position="522"/>
    </location>
</feature>
<dbReference type="InterPro" id="IPR036259">
    <property type="entry name" value="MFS_trans_sf"/>
</dbReference>
<dbReference type="PROSITE" id="PS50850">
    <property type="entry name" value="MFS"/>
    <property type="match status" value="1"/>
</dbReference>
<dbReference type="PANTHER" id="PTHR11360:SF284">
    <property type="entry name" value="EG:103B4.3 PROTEIN-RELATED"/>
    <property type="match status" value="1"/>
</dbReference>
<feature type="region of interest" description="Disordered" evidence="3">
    <location>
        <begin position="1"/>
        <end position="55"/>
    </location>
</feature>
<keyword evidence="4" id="KW-0812">Transmembrane</keyword>
<feature type="transmembrane region" description="Helical" evidence="4">
    <location>
        <begin position="130"/>
        <end position="149"/>
    </location>
</feature>
<feature type="transmembrane region" description="Helical" evidence="4">
    <location>
        <begin position="461"/>
        <end position="480"/>
    </location>
</feature>
<proteinExistence type="inferred from homology"/>
<organism evidence="6 7">
    <name type="scientific">Circinella minor</name>
    <dbReference type="NCBI Taxonomy" id="1195481"/>
    <lineage>
        <taxon>Eukaryota</taxon>
        <taxon>Fungi</taxon>
        <taxon>Fungi incertae sedis</taxon>
        <taxon>Mucoromycota</taxon>
        <taxon>Mucoromycotina</taxon>
        <taxon>Mucoromycetes</taxon>
        <taxon>Mucorales</taxon>
        <taxon>Lichtheimiaceae</taxon>
        <taxon>Circinella</taxon>
    </lineage>
</organism>
<comment type="similarity">
    <text evidence="2">Belongs to the major facilitator superfamily. Monocarboxylate porter (TC 2.A.1.13) family.</text>
</comment>
<evidence type="ECO:0000259" key="5">
    <source>
        <dbReference type="PROSITE" id="PS50850"/>
    </source>
</evidence>
<evidence type="ECO:0000313" key="7">
    <source>
        <dbReference type="Proteomes" id="UP000646827"/>
    </source>
</evidence>
<feature type="compositionally biased region" description="Polar residues" evidence="3">
    <location>
        <begin position="43"/>
        <end position="52"/>
    </location>
</feature>
<reference evidence="6 7" key="1">
    <citation type="submission" date="2020-12" db="EMBL/GenBank/DDBJ databases">
        <title>Metabolic potential, ecology and presence of endohyphal bacteria is reflected in genomic diversity of Mucoromycotina.</title>
        <authorList>
            <person name="Muszewska A."/>
            <person name="Okrasinska A."/>
            <person name="Steczkiewicz K."/>
            <person name="Drgas O."/>
            <person name="Orlowska M."/>
            <person name="Perlinska-Lenart U."/>
            <person name="Aleksandrzak-Piekarczyk T."/>
            <person name="Szatraj K."/>
            <person name="Zielenkiewicz U."/>
            <person name="Pilsyk S."/>
            <person name="Malc E."/>
            <person name="Mieczkowski P."/>
            <person name="Kruszewska J.S."/>
            <person name="Biernat P."/>
            <person name="Pawlowska J."/>
        </authorList>
    </citation>
    <scope>NUCLEOTIDE SEQUENCE [LARGE SCALE GENOMIC DNA]</scope>
    <source>
        <strain evidence="6 7">CBS 142.35</strain>
    </source>
</reference>
<dbReference type="GO" id="GO:0016020">
    <property type="term" value="C:membrane"/>
    <property type="evidence" value="ECO:0007669"/>
    <property type="project" value="UniProtKB-SubCell"/>
</dbReference>
<dbReference type="Proteomes" id="UP000646827">
    <property type="component" value="Unassembled WGS sequence"/>
</dbReference>
<keyword evidence="7" id="KW-1185">Reference proteome</keyword>
<keyword evidence="4" id="KW-1133">Transmembrane helix</keyword>
<dbReference type="OrthoDB" id="2213137at2759"/>
<feature type="transmembrane region" description="Helical" evidence="4">
    <location>
        <begin position="169"/>
        <end position="189"/>
    </location>
</feature>
<feature type="transmembrane region" description="Helical" evidence="4">
    <location>
        <begin position="369"/>
        <end position="390"/>
    </location>
</feature>
<evidence type="ECO:0000256" key="2">
    <source>
        <dbReference type="ARBA" id="ARBA00006727"/>
    </source>
</evidence>
<dbReference type="InterPro" id="IPR050327">
    <property type="entry name" value="Proton-linked_MCT"/>
</dbReference>
<comment type="caution">
    <text evidence="6">The sequence shown here is derived from an EMBL/GenBank/DDBJ whole genome shotgun (WGS) entry which is preliminary data.</text>
</comment>
<evidence type="ECO:0000256" key="1">
    <source>
        <dbReference type="ARBA" id="ARBA00004141"/>
    </source>
</evidence>
<feature type="transmembrane region" description="Helical" evidence="4">
    <location>
        <begin position="257"/>
        <end position="277"/>
    </location>
</feature>
<dbReference type="Pfam" id="PF07690">
    <property type="entry name" value="MFS_1"/>
    <property type="match status" value="1"/>
</dbReference>
<feature type="transmembrane region" description="Helical" evidence="4">
    <location>
        <begin position="196"/>
        <end position="218"/>
    </location>
</feature>
<feature type="compositionally biased region" description="Basic and acidic residues" evidence="3">
    <location>
        <begin position="15"/>
        <end position="42"/>
    </location>
</feature>
<gene>
    <name evidence="6" type="ORF">INT45_004843</name>
</gene>
<feature type="compositionally biased region" description="Basic and acidic residues" evidence="3">
    <location>
        <begin position="100"/>
        <end position="115"/>
    </location>
</feature>
<evidence type="ECO:0000256" key="4">
    <source>
        <dbReference type="SAM" id="Phobius"/>
    </source>
</evidence>
<accession>A0A8H7VHZ2</accession>
<dbReference type="PANTHER" id="PTHR11360">
    <property type="entry name" value="MONOCARBOXYLATE TRANSPORTER"/>
    <property type="match status" value="1"/>
</dbReference>
<dbReference type="GO" id="GO:0022857">
    <property type="term" value="F:transmembrane transporter activity"/>
    <property type="evidence" value="ECO:0007669"/>
    <property type="project" value="InterPro"/>
</dbReference>
<protein>
    <recommendedName>
        <fullName evidence="5">Major facilitator superfamily (MFS) profile domain-containing protein</fullName>
    </recommendedName>
</protein>